<dbReference type="AlphaFoldDB" id="A0AAW2IC70"/>
<feature type="region of interest" description="Disordered" evidence="1">
    <location>
        <begin position="295"/>
        <end position="320"/>
    </location>
</feature>
<dbReference type="Pfam" id="PF15923">
    <property type="entry name" value="DUF4745"/>
    <property type="match status" value="1"/>
</dbReference>
<feature type="region of interest" description="Disordered" evidence="1">
    <location>
        <begin position="369"/>
        <end position="390"/>
    </location>
</feature>
<feature type="compositionally biased region" description="Low complexity" evidence="1">
    <location>
        <begin position="376"/>
        <end position="389"/>
    </location>
</feature>
<protein>
    <recommendedName>
        <fullName evidence="2">DUF4745 domain-containing protein</fullName>
    </recommendedName>
</protein>
<feature type="region of interest" description="Disordered" evidence="1">
    <location>
        <begin position="417"/>
        <end position="461"/>
    </location>
</feature>
<dbReference type="InterPro" id="IPR031813">
    <property type="entry name" value="DUF4745"/>
</dbReference>
<feature type="domain" description="DUF4745" evidence="2">
    <location>
        <begin position="54"/>
        <end position="183"/>
    </location>
</feature>
<feature type="compositionally biased region" description="Low complexity" evidence="1">
    <location>
        <begin position="420"/>
        <end position="455"/>
    </location>
</feature>
<feature type="compositionally biased region" description="Polar residues" evidence="1">
    <location>
        <begin position="297"/>
        <end position="320"/>
    </location>
</feature>
<evidence type="ECO:0000259" key="2">
    <source>
        <dbReference type="Pfam" id="PF15923"/>
    </source>
</evidence>
<name>A0AAW2IC70_9NEOP</name>
<evidence type="ECO:0000256" key="1">
    <source>
        <dbReference type="SAM" id="MobiDB-lite"/>
    </source>
</evidence>
<accession>A0AAW2IC70</accession>
<organism evidence="3">
    <name type="scientific">Menopon gallinae</name>
    <name type="common">poultry shaft louse</name>
    <dbReference type="NCBI Taxonomy" id="328185"/>
    <lineage>
        <taxon>Eukaryota</taxon>
        <taxon>Metazoa</taxon>
        <taxon>Ecdysozoa</taxon>
        <taxon>Arthropoda</taxon>
        <taxon>Hexapoda</taxon>
        <taxon>Insecta</taxon>
        <taxon>Pterygota</taxon>
        <taxon>Neoptera</taxon>
        <taxon>Paraneoptera</taxon>
        <taxon>Psocodea</taxon>
        <taxon>Troctomorpha</taxon>
        <taxon>Phthiraptera</taxon>
        <taxon>Amblycera</taxon>
        <taxon>Menoponidae</taxon>
        <taxon>Menopon</taxon>
    </lineage>
</organism>
<gene>
    <name evidence="3" type="ORF">PYX00_001305</name>
</gene>
<comment type="caution">
    <text evidence="3">The sequence shown here is derived from an EMBL/GenBank/DDBJ whole genome shotgun (WGS) entry which is preliminary data.</text>
</comment>
<reference evidence="3" key="1">
    <citation type="journal article" date="2024" name="Gigascience">
        <title>Chromosome-level genome of the poultry shaft louse Menopon gallinae provides insight into the host-switching and adaptive evolution of parasitic lice.</title>
        <authorList>
            <person name="Xu Y."/>
            <person name="Ma L."/>
            <person name="Liu S."/>
            <person name="Liang Y."/>
            <person name="Liu Q."/>
            <person name="He Z."/>
            <person name="Tian L."/>
            <person name="Duan Y."/>
            <person name="Cai W."/>
            <person name="Li H."/>
            <person name="Song F."/>
        </authorList>
    </citation>
    <scope>NUCLEOTIDE SEQUENCE</scope>
    <source>
        <strain evidence="3">Cailab_2023a</strain>
    </source>
</reference>
<dbReference type="EMBL" id="JARGDH010000001">
    <property type="protein sequence ID" value="KAL0279825.1"/>
    <property type="molecule type" value="Genomic_DNA"/>
</dbReference>
<feature type="region of interest" description="Disordered" evidence="1">
    <location>
        <begin position="1"/>
        <end position="24"/>
    </location>
</feature>
<evidence type="ECO:0000313" key="3">
    <source>
        <dbReference type="EMBL" id="KAL0279825.1"/>
    </source>
</evidence>
<proteinExistence type="predicted"/>
<sequence length="491" mass="53097">MKHSAPCSRSKPPPSRSSCFSSSRVRSHVNPSADRLAVIMQGSDGNKVSERNDKVSGIGIVMSASSKDISDCISSWLAYLQMLNGLCSAGSRLSHCLTGLIQDTAPNSRMIMTQCQAMWEELVKASTVASSNVKSQVLTTLQELSVSVSNDSEIDAGKSSQIIYNSLVTFINLQYQLCAACCECLSPIAGCGCNFNGDSALKHDSDCSFGMVQQCFQRLFPPTSQSSKRAKSPLQFPLSSFQVSQRRWSEAAAQEVAGGADGENTMRRWSMPWESSKLSDHSAAWPGGRLYPKSKLTVPTASSQERSRSTTPESIWHSSMASQEELQEVIQLLSCPVPTIQTSLYRPSPKTHLPGVTLTGCTLLTSQEPWSEATTPGSRRGSSSPHRPSWIVPESITHTWTDTVSHTDSSYELNPATLASRKSSSSTDSSSSHSLHSRSTTGSLSGASGSSESGGPQEMRPHLYSMWSGAELPFIKLPESNEPIEENKGFF</sequence>